<protein>
    <submittedName>
        <fullName evidence="2">Phosphotransferase</fullName>
    </submittedName>
</protein>
<proteinExistence type="predicted"/>
<organism evidence="2 3">
    <name type="scientific">Auraticoccus cholistanensis</name>
    <dbReference type="NCBI Taxonomy" id="2656650"/>
    <lineage>
        <taxon>Bacteria</taxon>
        <taxon>Bacillati</taxon>
        <taxon>Actinomycetota</taxon>
        <taxon>Actinomycetes</taxon>
        <taxon>Propionibacteriales</taxon>
        <taxon>Propionibacteriaceae</taxon>
        <taxon>Auraticoccus</taxon>
    </lineage>
</organism>
<evidence type="ECO:0000313" key="2">
    <source>
        <dbReference type="EMBL" id="MVA74993.1"/>
    </source>
</evidence>
<dbReference type="Gene3D" id="3.90.1200.10">
    <property type="match status" value="1"/>
</dbReference>
<dbReference type="AlphaFoldDB" id="A0A6A9UQI3"/>
<accession>A0A6A9UQI3</accession>
<keyword evidence="2" id="KW-0808">Transferase</keyword>
<comment type="caution">
    <text evidence="2">The sequence shown here is derived from an EMBL/GenBank/DDBJ whole genome shotgun (WGS) entry which is preliminary data.</text>
</comment>
<dbReference type="Proteomes" id="UP000435304">
    <property type="component" value="Unassembled WGS sequence"/>
</dbReference>
<dbReference type="Pfam" id="PF01636">
    <property type="entry name" value="APH"/>
    <property type="match status" value="1"/>
</dbReference>
<evidence type="ECO:0000259" key="1">
    <source>
        <dbReference type="Pfam" id="PF01636"/>
    </source>
</evidence>
<keyword evidence="3" id="KW-1185">Reference proteome</keyword>
<dbReference type="GO" id="GO:0016740">
    <property type="term" value="F:transferase activity"/>
    <property type="evidence" value="ECO:0007669"/>
    <property type="project" value="UniProtKB-KW"/>
</dbReference>
<dbReference type="EMBL" id="WPCU01000004">
    <property type="protein sequence ID" value="MVA74993.1"/>
    <property type="molecule type" value="Genomic_DNA"/>
</dbReference>
<dbReference type="InterPro" id="IPR002575">
    <property type="entry name" value="Aminoglycoside_PTrfase"/>
</dbReference>
<dbReference type="InterPro" id="IPR011009">
    <property type="entry name" value="Kinase-like_dom_sf"/>
</dbReference>
<evidence type="ECO:0000313" key="3">
    <source>
        <dbReference type="Proteomes" id="UP000435304"/>
    </source>
</evidence>
<feature type="domain" description="Aminoglycoside phosphotransferase" evidence="1">
    <location>
        <begin position="32"/>
        <end position="228"/>
    </location>
</feature>
<reference evidence="2 3" key="1">
    <citation type="submission" date="2019-12" db="EMBL/GenBank/DDBJ databases">
        <title>Auraticoccus cholistani sp. nov., an actinomycete isolated from soil of Cholistan desert.</title>
        <authorList>
            <person name="Cheema M.T."/>
        </authorList>
    </citation>
    <scope>NUCLEOTIDE SEQUENCE [LARGE SCALE GENOMIC DNA]</scope>
    <source>
        <strain evidence="2 3">F435</strain>
    </source>
</reference>
<dbReference type="SUPFAM" id="SSF56112">
    <property type="entry name" value="Protein kinase-like (PK-like)"/>
    <property type="match status" value="1"/>
</dbReference>
<name>A0A6A9UQI3_9ACTN</name>
<sequence length="287" mass="30496">MSLPLTEIQEQTGLELRVVRRLPGGEQGGAHLVAAHDQPLVLKLQPDAARARRLLAAAPVARHGVARGWPGAEWLHVGTLADGTAFLLQELVPGRPISQLDETTVRAVVDANSRQAGLAVAGAEDDSAQLGSVLSGQHPWRALVQERTPAGAALVRRGDGVVRRLGPVALPVTDLTHGDYSSSNLILTPDGAVRFIDFETVARGTRVRDLADLYRQCFIYPGASAAAVETLRAEACAVAGPAVFATCAVAVSYNNLAWWAVNRSVTQFEGVCERVHLLLDDLSSGWA</sequence>
<gene>
    <name evidence="2" type="ORF">GC722_02965</name>
</gene>
<dbReference type="RefSeq" id="WP_156607862.1">
    <property type="nucleotide sequence ID" value="NZ_WPCU01000004.1"/>
</dbReference>